<dbReference type="GO" id="GO:0000287">
    <property type="term" value="F:magnesium ion binding"/>
    <property type="evidence" value="ECO:0007669"/>
    <property type="project" value="UniProtKB-UniRule"/>
</dbReference>
<dbReference type="Proteomes" id="UP001165667">
    <property type="component" value="Unassembled WGS sequence"/>
</dbReference>
<organism evidence="7 8">
    <name type="scientific">Lichenifustis flavocetrariae</name>
    <dbReference type="NCBI Taxonomy" id="2949735"/>
    <lineage>
        <taxon>Bacteria</taxon>
        <taxon>Pseudomonadati</taxon>
        <taxon>Pseudomonadota</taxon>
        <taxon>Alphaproteobacteria</taxon>
        <taxon>Hyphomicrobiales</taxon>
        <taxon>Lichenihabitantaceae</taxon>
        <taxon>Lichenifustis</taxon>
    </lineage>
</organism>
<keyword evidence="5" id="KW-0460">Magnesium</keyword>
<gene>
    <name evidence="5" type="primary">vapC</name>
    <name evidence="7" type="ORF">M8523_10860</name>
</gene>
<dbReference type="EMBL" id="JAMOIM010000006">
    <property type="protein sequence ID" value="MCW6508517.1"/>
    <property type="molecule type" value="Genomic_DNA"/>
</dbReference>
<evidence type="ECO:0000259" key="6">
    <source>
        <dbReference type="Pfam" id="PF01850"/>
    </source>
</evidence>
<dbReference type="Pfam" id="PF01850">
    <property type="entry name" value="PIN"/>
    <property type="match status" value="1"/>
</dbReference>
<comment type="cofactor">
    <cofactor evidence="5">
        <name>Mg(2+)</name>
        <dbReference type="ChEBI" id="CHEBI:18420"/>
    </cofactor>
</comment>
<dbReference type="EC" id="3.1.-.-" evidence="5"/>
<evidence type="ECO:0000256" key="5">
    <source>
        <dbReference type="HAMAP-Rule" id="MF_00265"/>
    </source>
</evidence>
<feature type="binding site" evidence="5">
    <location>
        <position position="95"/>
    </location>
    <ligand>
        <name>Mg(2+)</name>
        <dbReference type="ChEBI" id="CHEBI:18420"/>
    </ligand>
</feature>
<dbReference type="GO" id="GO:0004540">
    <property type="term" value="F:RNA nuclease activity"/>
    <property type="evidence" value="ECO:0007669"/>
    <property type="project" value="InterPro"/>
</dbReference>
<dbReference type="GO" id="GO:0090729">
    <property type="term" value="F:toxin activity"/>
    <property type="evidence" value="ECO:0007669"/>
    <property type="project" value="UniProtKB-KW"/>
</dbReference>
<keyword evidence="8" id="KW-1185">Reference proteome</keyword>
<dbReference type="InterPro" id="IPR022907">
    <property type="entry name" value="VapC_family"/>
</dbReference>
<evidence type="ECO:0000256" key="4">
    <source>
        <dbReference type="ARBA" id="ARBA00022801"/>
    </source>
</evidence>
<comment type="caution">
    <text evidence="7">The sequence shown here is derived from an EMBL/GenBank/DDBJ whole genome shotgun (WGS) entry which is preliminary data.</text>
</comment>
<keyword evidence="2 5" id="KW-0540">Nuclease</keyword>
<dbReference type="InterPro" id="IPR002716">
    <property type="entry name" value="PIN_dom"/>
</dbReference>
<accession>A0AA41Z3B9</accession>
<proteinExistence type="inferred from homology"/>
<comment type="similarity">
    <text evidence="5">Belongs to the PINc/VapC protein family.</text>
</comment>
<reference evidence="7" key="1">
    <citation type="submission" date="2022-05" db="EMBL/GenBank/DDBJ databases">
        <authorList>
            <person name="Pankratov T."/>
        </authorList>
    </citation>
    <scope>NUCLEOTIDE SEQUENCE</scope>
    <source>
        <strain evidence="7">BP6-180914</strain>
    </source>
</reference>
<dbReference type="AlphaFoldDB" id="A0AA41Z3B9"/>
<keyword evidence="1 5" id="KW-1277">Toxin-antitoxin system</keyword>
<dbReference type="InterPro" id="IPR029060">
    <property type="entry name" value="PIN-like_dom_sf"/>
</dbReference>
<evidence type="ECO:0000256" key="1">
    <source>
        <dbReference type="ARBA" id="ARBA00022649"/>
    </source>
</evidence>
<dbReference type="SUPFAM" id="SSF88723">
    <property type="entry name" value="PIN domain-like"/>
    <property type="match status" value="1"/>
</dbReference>
<evidence type="ECO:0000256" key="3">
    <source>
        <dbReference type="ARBA" id="ARBA00022723"/>
    </source>
</evidence>
<keyword evidence="4 5" id="KW-0378">Hydrolase</keyword>
<feature type="domain" description="PIN" evidence="6">
    <location>
        <begin position="6"/>
        <end position="120"/>
    </location>
</feature>
<evidence type="ECO:0000256" key="2">
    <source>
        <dbReference type="ARBA" id="ARBA00022722"/>
    </source>
</evidence>
<evidence type="ECO:0000313" key="8">
    <source>
        <dbReference type="Proteomes" id="UP001165667"/>
    </source>
</evidence>
<dbReference type="Gene3D" id="3.40.50.1010">
    <property type="entry name" value="5'-nuclease"/>
    <property type="match status" value="1"/>
</dbReference>
<sequence>MNDRRYVLDASALLCLLFQEPGADRVEEVLDTAVMSAMNYAEVVAKLADRGVPPEVLDHDLADLDLTIFPVDRELAEKAGRIGAGPARSGLAVGDRICLALAQRRGAVVLTADRGWAAIAAGIGVEVEVLRPANRGVTNRPAT</sequence>
<keyword evidence="5" id="KW-0800">Toxin</keyword>
<comment type="function">
    <text evidence="5">Toxic component of a toxin-antitoxin (TA) system. An RNase.</text>
</comment>
<dbReference type="RefSeq" id="WP_282584888.1">
    <property type="nucleotide sequence ID" value="NZ_JAMOIM010000006.1"/>
</dbReference>
<feature type="binding site" evidence="5">
    <location>
        <position position="9"/>
    </location>
    <ligand>
        <name>Mg(2+)</name>
        <dbReference type="ChEBI" id="CHEBI:18420"/>
    </ligand>
</feature>
<name>A0AA41Z3B9_9HYPH</name>
<protein>
    <recommendedName>
        <fullName evidence="5">Ribonuclease VapC</fullName>
        <shortName evidence="5">RNase VapC</shortName>
        <ecNumber evidence="5">3.1.-.-</ecNumber>
    </recommendedName>
    <alternativeName>
        <fullName evidence="5">Toxin VapC</fullName>
    </alternativeName>
</protein>
<keyword evidence="3 5" id="KW-0479">Metal-binding</keyword>
<dbReference type="HAMAP" id="MF_00265">
    <property type="entry name" value="VapC_Nob1"/>
    <property type="match status" value="1"/>
</dbReference>
<dbReference type="CDD" id="cd18682">
    <property type="entry name" value="PIN_VapC-like"/>
    <property type="match status" value="1"/>
</dbReference>
<evidence type="ECO:0000313" key="7">
    <source>
        <dbReference type="EMBL" id="MCW6508517.1"/>
    </source>
</evidence>
<dbReference type="GO" id="GO:0016787">
    <property type="term" value="F:hydrolase activity"/>
    <property type="evidence" value="ECO:0007669"/>
    <property type="project" value="UniProtKB-KW"/>
</dbReference>